<organism evidence="1 2">
    <name type="scientific">Vespula maculifrons</name>
    <name type="common">Eastern yellow jacket</name>
    <name type="synonym">Wasp</name>
    <dbReference type="NCBI Taxonomy" id="7453"/>
    <lineage>
        <taxon>Eukaryota</taxon>
        <taxon>Metazoa</taxon>
        <taxon>Ecdysozoa</taxon>
        <taxon>Arthropoda</taxon>
        <taxon>Hexapoda</taxon>
        <taxon>Insecta</taxon>
        <taxon>Pterygota</taxon>
        <taxon>Neoptera</taxon>
        <taxon>Endopterygota</taxon>
        <taxon>Hymenoptera</taxon>
        <taxon>Apocrita</taxon>
        <taxon>Aculeata</taxon>
        <taxon>Vespoidea</taxon>
        <taxon>Vespidae</taxon>
        <taxon>Vespinae</taxon>
        <taxon>Vespula</taxon>
    </lineage>
</organism>
<gene>
    <name evidence="1" type="ORF">V1477_007590</name>
</gene>
<proteinExistence type="predicted"/>
<keyword evidence="2" id="KW-1185">Reference proteome</keyword>
<dbReference type="Proteomes" id="UP001607303">
    <property type="component" value="Unassembled WGS sequence"/>
</dbReference>
<accession>A0ABD2CH07</accession>
<comment type="caution">
    <text evidence="1">The sequence shown here is derived from an EMBL/GenBank/DDBJ whole genome shotgun (WGS) entry which is preliminary data.</text>
</comment>
<name>A0ABD2CH07_VESMC</name>
<dbReference type="AlphaFoldDB" id="A0ABD2CH07"/>
<evidence type="ECO:0000313" key="1">
    <source>
        <dbReference type="EMBL" id="KAL2744100.1"/>
    </source>
</evidence>
<protein>
    <submittedName>
        <fullName evidence="1">Uncharacterized protein</fullName>
    </submittedName>
</protein>
<sequence length="106" mass="11860">MEVKPLMPDNIGYFSLMRTHRVRSLTTHALKSSARVKSLDLVRVETRGSARCAIYSVLKHLLCNVAPRAILFKINPCIILKSSCSDYMVTRGRKRAIGKKAVAENS</sequence>
<dbReference type="EMBL" id="JAYRBN010000051">
    <property type="protein sequence ID" value="KAL2744100.1"/>
    <property type="molecule type" value="Genomic_DNA"/>
</dbReference>
<reference evidence="1 2" key="1">
    <citation type="journal article" date="2024" name="Ann. Entomol. Soc. Am.">
        <title>Genomic analyses of the southern and eastern yellowjacket wasps (Hymenoptera: Vespidae) reveal evolutionary signatures of social life.</title>
        <authorList>
            <person name="Catto M.A."/>
            <person name="Caine P.B."/>
            <person name="Orr S.E."/>
            <person name="Hunt B.G."/>
            <person name="Goodisman M.A.D."/>
        </authorList>
    </citation>
    <scope>NUCLEOTIDE SEQUENCE [LARGE SCALE GENOMIC DNA]</scope>
    <source>
        <strain evidence="1">232</strain>
        <tissue evidence="1">Head and thorax</tissue>
    </source>
</reference>
<evidence type="ECO:0000313" key="2">
    <source>
        <dbReference type="Proteomes" id="UP001607303"/>
    </source>
</evidence>